<gene>
    <name evidence="1" type="ORF">ACEWY4_001571</name>
</gene>
<comment type="caution">
    <text evidence="1">The sequence shown here is derived from an EMBL/GenBank/DDBJ whole genome shotgun (WGS) entry which is preliminary data.</text>
</comment>
<accession>A0ABD1KT93</accession>
<reference evidence="1 2" key="1">
    <citation type="submission" date="2024-09" db="EMBL/GenBank/DDBJ databases">
        <title>A chromosome-level genome assembly of Gray's grenadier anchovy, Coilia grayii.</title>
        <authorList>
            <person name="Fu Z."/>
        </authorList>
    </citation>
    <scope>NUCLEOTIDE SEQUENCE [LARGE SCALE GENOMIC DNA]</scope>
    <source>
        <strain evidence="1">G4</strain>
        <tissue evidence="1">Muscle</tissue>
    </source>
</reference>
<evidence type="ECO:0000313" key="1">
    <source>
        <dbReference type="EMBL" id="KAL2102403.1"/>
    </source>
</evidence>
<dbReference type="EMBL" id="JBHFQA010000002">
    <property type="protein sequence ID" value="KAL2102403.1"/>
    <property type="molecule type" value="Genomic_DNA"/>
</dbReference>
<keyword evidence="2" id="KW-1185">Reference proteome</keyword>
<dbReference type="AlphaFoldDB" id="A0ABD1KT93"/>
<protein>
    <submittedName>
        <fullName evidence="1">Uncharacterized protein</fullName>
    </submittedName>
</protein>
<organism evidence="1 2">
    <name type="scientific">Coilia grayii</name>
    <name type="common">Gray's grenadier anchovy</name>
    <dbReference type="NCBI Taxonomy" id="363190"/>
    <lineage>
        <taxon>Eukaryota</taxon>
        <taxon>Metazoa</taxon>
        <taxon>Chordata</taxon>
        <taxon>Craniata</taxon>
        <taxon>Vertebrata</taxon>
        <taxon>Euteleostomi</taxon>
        <taxon>Actinopterygii</taxon>
        <taxon>Neopterygii</taxon>
        <taxon>Teleostei</taxon>
        <taxon>Clupei</taxon>
        <taxon>Clupeiformes</taxon>
        <taxon>Clupeoidei</taxon>
        <taxon>Engraulidae</taxon>
        <taxon>Coilinae</taxon>
        <taxon>Coilia</taxon>
    </lineage>
</organism>
<evidence type="ECO:0000313" key="2">
    <source>
        <dbReference type="Proteomes" id="UP001591681"/>
    </source>
</evidence>
<sequence length="235" mass="25718">MDKVLEMRQKYGKRHQTTAPDGGNHCSLKRKQQLTTEIVEGENGQSISEHLKAIDAELKKIRPNFANIEWRVERTLHTRTSAYKTSSASEFFQQFPFLKHSRLLLHKMRLRFGQDLNSLLSMFLEDTAEKIVGASKGPLKTAILPADLVTSTCDLKTKIDEAVMNMIVLDSLPFKAGRVSEAAARHKEVEATGAGEAVSRLKVEATGAAEHEEVEATGAAGGDVEVGTAEGGCRG</sequence>
<proteinExistence type="predicted"/>
<name>A0ABD1KT93_9TELE</name>
<dbReference type="Proteomes" id="UP001591681">
    <property type="component" value="Unassembled WGS sequence"/>
</dbReference>